<evidence type="ECO:0000256" key="6">
    <source>
        <dbReference type="ARBA" id="ARBA00023077"/>
    </source>
</evidence>
<keyword evidence="15" id="KW-1185">Reference proteome</keyword>
<comment type="subcellular location">
    <subcellularLocation>
        <location evidence="1 10">Cell outer membrane</location>
        <topology evidence="1 10">Multi-pass membrane protein</topology>
    </subcellularLocation>
</comment>
<dbReference type="InterPro" id="IPR036942">
    <property type="entry name" value="Beta-barrel_TonB_sf"/>
</dbReference>
<evidence type="ECO:0000259" key="13">
    <source>
        <dbReference type="Pfam" id="PF07715"/>
    </source>
</evidence>
<evidence type="ECO:0000256" key="7">
    <source>
        <dbReference type="ARBA" id="ARBA00023136"/>
    </source>
</evidence>
<dbReference type="EMBL" id="JAUJEB010000004">
    <property type="protein sequence ID" value="MDN5214108.1"/>
    <property type="molecule type" value="Genomic_DNA"/>
</dbReference>
<feature type="domain" description="TonB-dependent receptor-like beta-barrel" evidence="12">
    <location>
        <begin position="262"/>
        <end position="661"/>
    </location>
</feature>
<dbReference type="RefSeq" id="WP_346759445.1">
    <property type="nucleotide sequence ID" value="NZ_JAUJEB010000004.1"/>
</dbReference>
<dbReference type="PANTHER" id="PTHR30069">
    <property type="entry name" value="TONB-DEPENDENT OUTER MEMBRANE RECEPTOR"/>
    <property type="match status" value="1"/>
</dbReference>
<keyword evidence="2 10" id="KW-0813">Transport</keyword>
<keyword evidence="6 11" id="KW-0798">TonB box</keyword>
<dbReference type="Proteomes" id="UP001172083">
    <property type="component" value="Unassembled WGS sequence"/>
</dbReference>
<dbReference type="Gene3D" id="2.170.130.10">
    <property type="entry name" value="TonB-dependent receptor, plug domain"/>
    <property type="match status" value="1"/>
</dbReference>
<dbReference type="InterPro" id="IPR000531">
    <property type="entry name" value="Beta-barrel_TonB"/>
</dbReference>
<evidence type="ECO:0000256" key="11">
    <source>
        <dbReference type="RuleBase" id="RU003357"/>
    </source>
</evidence>
<accession>A0ABT8L8M7</accession>
<dbReference type="CDD" id="cd01347">
    <property type="entry name" value="ligand_gated_channel"/>
    <property type="match status" value="1"/>
</dbReference>
<proteinExistence type="inferred from homology"/>
<dbReference type="InterPro" id="IPR039426">
    <property type="entry name" value="TonB-dep_rcpt-like"/>
</dbReference>
<dbReference type="SUPFAM" id="SSF56935">
    <property type="entry name" value="Porins"/>
    <property type="match status" value="1"/>
</dbReference>
<evidence type="ECO:0000256" key="9">
    <source>
        <dbReference type="ARBA" id="ARBA00023237"/>
    </source>
</evidence>
<name>A0ABT8L8M7_9BACT</name>
<organism evidence="14 15">
    <name type="scientific">Agaribacillus aureus</name>
    <dbReference type="NCBI Taxonomy" id="3051825"/>
    <lineage>
        <taxon>Bacteria</taxon>
        <taxon>Pseudomonadati</taxon>
        <taxon>Bacteroidota</taxon>
        <taxon>Cytophagia</taxon>
        <taxon>Cytophagales</taxon>
        <taxon>Splendidivirgaceae</taxon>
        <taxon>Agaribacillus</taxon>
    </lineage>
</organism>
<evidence type="ECO:0000256" key="2">
    <source>
        <dbReference type="ARBA" id="ARBA00022448"/>
    </source>
</evidence>
<keyword evidence="4 10" id="KW-0812">Transmembrane</keyword>
<keyword evidence="5" id="KW-0732">Signal</keyword>
<reference evidence="14" key="1">
    <citation type="submission" date="2023-06" db="EMBL/GenBank/DDBJ databases">
        <title>Genomic of Agaribacillus aureum.</title>
        <authorList>
            <person name="Wang G."/>
        </authorList>
    </citation>
    <scope>NUCLEOTIDE SEQUENCE</scope>
    <source>
        <strain evidence="14">BMA12</strain>
    </source>
</reference>
<evidence type="ECO:0000256" key="4">
    <source>
        <dbReference type="ARBA" id="ARBA00022692"/>
    </source>
</evidence>
<dbReference type="PANTHER" id="PTHR30069:SF29">
    <property type="entry name" value="HEMOGLOBIN AND HEMOGLOBIN-HAPTOGLOBIN-BINDING PROTEIN 1-RELATED"/>
    <property type="match status" value="1"/>
</dbReference>
<comment type="similarity">
    <text evidence="10 11">Belongs to the TonB-dependent receptor family.</text>
</comment>
<keyword evidence="3 10" id="KW-1134">Transmembrane beta strand</keyword>
<dbReference type="PROSITE" id="PS52016">
    <property type="entry name" value="TONB_DEPENDENT_REC_3"/>
    <property type="match status" value="1"/>
</dbReference>
<keyword evidence="8 14" id="KW-0675">Receptor</keyword>
<keyword evidence="9 10" id="KW-0998">Cell outer membrane</keyword>
<evidence type="ECO:0000256" key="8">
    <source>
        <dbReference type="ARBA" id="ARBA00023170"/>
    </source>
</evidence>
<feature type="domain" description="TonB-dependent receptor plug" evidence="13">
    <location>
        <begin position="59"/>
        <end position="161"/>
    </location>
</feature>
<dbReference type="Gene3D" id="2.40.170.20">
    <property type="entry name" value="TonB-dependent receptor, beta-barrel domain"/>
    <property type="match status" value="1"/>
</dbReference>
<evidence type="ECO:0000256" key="1">
    <source>
        <dbReference type="ARBA" id="ARBA00004571"/>
    </source>
</evidence>
<dbReference type="InterPro" id="IPR037066">
    <property type="entry name" value="Plug_dom_sf"/>
</dbReference>
<sequence>MRISIWKQVLLAILVALVGNVFGMSKPADSISNDTTIFLNHEIVVTADRQKVSSFGGVQAVSVLSKEKLLDLSPMSMPEALMSMPGVWMQKTNHGGGSPFIRGLTGYQTLLLVDGIRFNNSTFRSGPNQYVNTIDPLMIDRIEVVRGQGSVQYGSDAIGGVVHMLSHMPRFSREHISLNGYLYGKYIGRDMEKTGRLNLDIGMKNTAISVGYTSKNLGDIVGGGSIGKQTPTGYDEYSMDLKLLQRTSGGHLFTAAYQRHVQKDVPLYHKIEDGGYSTYHFDPQQRELAYIKWEFFTKKKWLKEIRVIQSFQNSIEGRIKQKTDESIIENERDEVKTLGTVVEIISRPGKFWRISSGAEYYHDKVNSTAFERTEGLPGINEMRGLYPDNSTSGNFALYTLHLFEKEKFNFSVGGRFNTIRLNIKDELFGQTTIDPKAFVGNAGITYKINSKYHIKGSVNSGFRAPNINDVSSFGVADFRYEVPNYNLNPERSINYEVGLKSKLDGISFNIYFYQNDLRDLITNVRSDHDRQSTIDGIQVYKRINSGKAVLRGIESDIEFLINADIRVQNNLTYTHGQNISKDEPIRRIPPLYGSLGVFWDFSPKLKLVGRWSYAGKQDRLSEGDIDDGRIADGGTPAWNTIDMSLHYTRRHFRVQAGVKNLFDEAYRTHGSGIDGMGRSAWTSVILNL</sequence>
<dbReference type="Pfam" id="PF00593">
    <property type="entry name" value="TonB_dep_Rec_b-barrel"/>
    <property type="match status" value="1"/>
</dbReference>
<dbReference type="InterPro" id="IPR012910">
    <property type="entry name" value="Plug_dom"/>
</dbReference>
<keyword evidence="7 10" id="KW-0472">Membrane</keyword>
<evidence type="ECO:0000313" key="14">
    <source>
        <dbReference type="EMBL" id="MDN5214108.1"/>
    </source>
</evidence>
<protein>
    <submittedName>
        <fullName evidence="14">TonB-dependent receptor</fullName>
    </submittedName>
</protein>
<evidence type="ECO:0000256" key="5">
    <source>
        <dbReference type="ARBA" id="ARBA00022729"/>
    </source>
</evidence>
<evidence type="ECO:0000259" key="12">
    <source>
        <dbReference type="Pfam" id="PF00593"/>
    </source>
</evidence>
<evidence type="ECO:0000256" key="10">
    <source>
        <dbReference type="PROSITE-ProRule" id="PRU01360"/>
    </source>
</evidence>
<dbReference type="Pfam" id="PF07715">
    <property type="entry name" value="Plug"/>
    <property type="match status" value="1"/>
</dbReference>
<comment type="caution">
    <text evidence="14">The sequence shown here is derived from an EMBL/GenBank/DDBJ whole genome shotgun (WGS) entry which is preliminary data.</text>
</comment>
<evidence type="ECO:0000256" key="3">
    <source>
        <dbReference type="ARBA" id="ARBA00022452"/>
    </source>
</evidence>
<gene>
    <name evidence="14" type="ORF">QQ020_18675</name>
</gene>
<evidence type="ECO:0000313" key="15">
    <source>
        <dbReference type="Proteomes" id="UP001172083"/>
    </source>
</evidence>